<dbReference type="InterPro" id="IPR054440">
    <property type="entry name" value="Gp32-like"/>
</dbReference>
<protein>
    <submittedName>
        <fullName evidence="1">Uncharacterized protein</fullName>
    </submittedName>
</protein>
<organism evidence="1 2">
    <name type="scientific">Aeromonas phage 51</name>
    <dbReference type="NCBI Taxonomy" id="1932901"/>
    <lineage>
        <taxon>Viruses</taxon>
        <taxon>Duplodnaviria</taxon>
        <taxon>Heunggongvirae</taxon>
        <taxon>Uroviricota</taxon>
        <taxon>Caudoviricetes</taxon>
        <taxon>Popoffvirus</taxon>
        <taxon>Popoffvirus pv56</taxon>
    </lineage>
</organism>
<name>A0A219YBC0_9CAUD</name>
<evidence type="ECO:0000313" key="2">
    <source>
        <dbReference type="Proteomes" id="UP000225772"/>
    </source>
</evidence>
<proteinExistence type="predicted"/>
<dbReference type="Pfam" id="PF22764">
    <property type="entry name" value="E217_Gp32"/>
    <property type="match status" value="1"/>
</dbReference>
<sequence length="145" mass="15511">MARTITSADSVFILSSADFALAATQIQGYAADAAFATDEADTAEVVLGVDGVMSAGWVPRMYTQTITLQADSASIDLFDGIVLAQDANRTVFRLGGVITLPGTERSYTLSRGVLNRHTSIPTAQRTLQPRTFTITWESILPTPLV</sequence>
<accession>A0A219YBC0</accession>
<dbReference type="Proteomes" id="UP000225772">
    <property type="component" value="Segment"/>
</dbReference>
<evidence type="ECO:0000313" key="1">
    <source>
        <dbReference type="EMBL" id="APU01291.1"/>
    </source>
</evidence>
<reference evidence="1 2" key="1">
    <citation type="journal article" date="2017" name="Sci. Rep.">
        <title>Characterization and diversity of phages infecting Aeromonas salmonicida subsp. salmonicida.</title>
        <authorList>
            <person name="Vincent A.T."/>
            <person name="Paquet V.E."/>
            <person name="Bernatchez A."/>
            <person name="Tremblay D.M."/>
            <person name="Moineau S."/>
            <person name="Charette S.J."/>
        </authorList>
    </citation>
    <scope>NUCLEOTIDE SEQUENCE [LARGE SCALE GENOMIC DNA]</scope>
</reference>
<dbReference type="EMBL" id="KY290953">
    <property type="protein sequence ID" value="APU01291.1"/>
    <property type="molecule type" value="Genomic_DNA"/>
</dbReference>